<organism evidence="1 2">
    <name type="scientific">Phytophthora megakarya</name>
    <dbReference type="NCBI Taxonomy" id="4795"/>
    <lineage>
        <taxon>Eukaryota</taxon>
        <taxon>Sar</taxon>
        <taxon>Stramenopiles</taxon>
        <taxon>Oomycota</taxon>
        <taxon>Peronosporomycetes</taxon>
        <taxon>Peronosporales</taxon>
        <taxon>Peronosporaceae</taxon>
        <taxon>Phytophthora</taxon>
    </lineage>
</organism>
<dbReference type="STRING" id="4795.A0A225UP80"/>
<dbReference type="OrthoDB" id="79176at2759"/>
<dbReference type="AlphaFoldDB" id="A0A225UP80"/>
<comment type="caution">
    <text evidence="1">The sequence shown here is derived from an EMBL/GenBank/DDBJ whole genome shotgun (WGS) entry which is preliminary data.</text>
</comment>
<gene>
    <name evidence="1" type="ORF">PHMEG_00035433</name>
</gene>
<protein>
    <submittedName>
        <fullName evidence="1">Uncharacterized protein</fullName>
    </submittedName>
</protein>
<accession>A0A225UP80</accession>
<reference evidence="2" key="1">
    <citation type="submission" date="2017-03" db="EMBL/GenBank/DDBJ databases">
        <title>Phytopthora megakarya and P. palmivora, two closely related causual agents of cacao black pod achieved similar genome size and gene model numbers by different mechanisms.</title>
        <authorList>
            <person name="Ali S."/>
            <person name="Shao J."/>
            <person name="Larry D.J."/>
            <person name="Kronmiller B."/>
            <person name="Shen D."/>
            <person name="Strem M.D."/>
            <person name="Melnick R.L."/>
            <person name="Guiltinan M.J."/>
            <person name="Tyler B.M."/>
            <person name="Meinhardt L.W."/>
            <person name="Bailey B.A."/>
        </authorList>
    </citation>
    <scope>NUCLEOTIDE SEQUENCE [LARGE SCALE GENOMIC DNA]</scope>
    <source>
        <strain evidence="2">zdho120</strain>
    </source>
</reference>
<dbReference type="EMBL" id="NBNE01013891">
    <property type="protein sequence ID" value="OWY94751.1"/>
    <property type="molecule type" value="Genomic_DNA"/>
</dbReference>
<evidence type="ECO:0000313" key="2">
    <source>
        <dbReference type="Proteomes" id="UP000198211"/>
    </source>
</evidence>
<evidence type="ECO:0000313" key="1">
    <source>
        <dbReference type="EMBL" id="OWY94751.1"/>
    </source>
</evidence>
<sequence length="352" mass="38451">WHCFGRSLDLGYVQKQHVFVSADAVFYLRLLRVKTAEEQGFTLVPDKDFLTCPLFTMSVALAMQKAPYPQLLDQLPALAPQFVEALDPGAPLHELLAADPASLQIAVVPSAAPPSLDGKRGDEGVHTHVNRLLKQITGPAGALLGLTSHSFQRGGAQHANGDDGFAAQWSFDRGAWDMTKINKAFAYITNTAREDRTMARVLSGWRADHSPSVMDIDEIDHTTREHLEHLQALLYSSCTGLKDSRLNVSSKVCSSLIAHLVRYYHHVKALAPEAPIAMRVEECMAAAGITTADMLAWSVALSEAATPPALEHERNEKKPGSCTGNEHLLAVIEELITSNRAMDARLTRSTQT</sequence>
<name>A0A225UP80_9STRA</name>
<feature type="non-terminal residue" evidence="1">
    <location>
        <position position="1"/>
    </location>
</feature>
<dbReference type="Proteomes" id="UP000198211">
    <property type="component" value="Unassembled WGS sequence"/>
</dbReference>
<keyword evidence="2" id="KW-1185">Reference proteome</keyword>
<proteinExistence type="predicted"/>